<reference evidence="2 3" key="1">
    <citation type="submission" date="2023-09" db="EMBL/GenBank/DDBJ databases">
        <title>Pangenome analysis of Batrachochytrium dendrobatidis and related Chytrids.</title>
        <authorList>
            <person name="Yacoub M.N."/>
            <person name="Stajich J.E."/>
            <person name="James T.Y."/>
        </authorList>
    </citation>
    <scope>NUCLEOTIDE SEQUENCE [LARGE SCALE GENOMIC DNA]</scope>
    <source>
        <strain evidence="2 3">JEL0888</strain>
    </source>
</reference>
<accession>A0ABR4MUU9</accession>
<gene>
    <name evidence="2" type="ORF">HK105_209501</name>
</gene>
<evidence type="ECO:0000256" key="1">
    <source>
        <dbReference type="SAM" id="MobiDB-lite"/>
    </source>
</evidence>
<protein>
    <recommendedName>
        <fullName evidence="4">Ankyrin repeat protein</fullName>
    </recommendedName>
</protein>
<feature type="compositionally biased region" description="Basic and acidic residues" evidence="1">
    <location>
        <begin position="43"/>
        <end position="73"/>
    </location>
</feature>
<feature type="compositionally biased region" description="Basic residues" evidence="1">
    <location>
        <begin position="10"/>
        <end position="24"/>
    </location>
</feature>
<dbReference type="SUPFAM" id="SSF140860">
    <property type="entry name" value="Pseudo ankyrin repeat-like"/>
    <property type="match status" value="1"/>
</dbReference>
<dbReference type="PANTHER" id="PTHR46586">
    <property type="entry name" value="ANKYRIN REPEAT-CONTAINING PROTEIN"/>
    <property type="match status" value="1"/>
</dbReference>
<sequence>MPHASGRRPLAPRRSARGAGRKQKQQPSAALAQQKQPGWAKAADSRSPKRLRVSADAEHRGHPADVEPAKESADSGPATEPADTERRAPGASGLLAKFLAGELLAAELRAVPEDQRERVWQDAIDADWQGNVRQLPDLDITSKTLRMRLARVVIRNEWTGLLDVSDAGAAAEAAAMEDAVWLLVDLVEKRKLVKAGGDLVVEAATSGSLEVIKYLHAKQKCRRWDSFTGCLAASSGSLDLLAWLKKNRASCIDSFALQGAVDSNHMHLVRWLVENATVEVDSMALTAEKLMLHTAKSGEVDVLEWALARFTIEAEPEWDIEFACRAGSNQFLKWATERDRGVIPMLVEASASKGHWTLVEWWNARHGVRSGQRELETAIRHSDCQLVEHLLAADDAEWDLDAARGVLDDADDVGDEDAAAVVKCH</sequence>
<organism evidence="2 3">
    <name type="scientific">Polyrhizophydium stewartii</name>
    <dbReference type="NCBI Taxonomy" id="2732419"/>
    <lineage>
        <taxon>Eukaryota</taxon>
        <taxon>Fungi</taxon>
        <taxon>Fungi incertae sedis</taxon>
        <taxon>Chytridiomycota</taxon>
        <taxon>Chytridiomycota incertae sedis</taxon>
        <taxon>Chytridiomycetes</taxon>
        <taxon>Rhizophydiales</taxon>
        <taxon>Rhizophydiales incertae sedis</taxon>
        <taxon>Polyrhizophydium</taxon>
    </lineage>
</organism>
<dbReference type="PANTHER" id="PTHR46586:SF3">
    <property type="entry name" value="ANKYRIN REPEAT-CONTAINING PROTEIN"/>
    <property type="match status" value="1"/>
</dbReference>
<evidence type="ECO:0008006" key="4">
    <source>
        <dbReference type="Google" id="ProtNLM"/>
    </source>
</evidence>
<dbReference type="Proteomes" id="UP001527925">
    <property type="component" value="Unassembled WGS sequence"/>
</dbReference>
<dbReference type="InterPro" id="IPR052050">
    <property type="entry name" value="SecEffector_AnkRepeat"/>
</dbReference>
<feature type="compositionally biased region" description="Polar residues" evidence="1">
    <location>
        <begin position="25"/>
        <end position="36"/>
    </location>
</feature>
<dbReference type="InterPro" id="IPR036770">
    <property type="entry name" value="Ankyrin_rpt-contain_sf"/>
</dbReference>
<feature type="region of interest" description="Disordered" evidence="1">
    <location>
        <begin position="1"/>
        <end position="90"/>
    </location>
</feature>
<evidence type="ECO:0000313" key="3">
    <source>
        <dbReference type="Proteomes" id="UP001527925"/>
    </source>
</evidence>
<keyword evidence="3" id="KW-1185">Reference proteome</keyword>
<comment type="caution">
    <text evidence="2">The sequence shown here is derived from an EMBL/GenBank/DDBJ whole genome shotgun (WGS) entry which is preliminary data.</text>
</comment>
<proteinExistence type="predicted"/>
<evidence type="ECO:0000313" key="2">
    <source>
        <dbReference type="EMBL" id="KAL2911052.1"/>
    </source>
</evidence>
<name>A0ABR4MUU9_9FUNG</name>
<dbReference type="Gene3D" id="1.25.40.20">
    <property type="entry name" value="Ankyrin repeat-containing domain"/>
    <property type="match status" value="1"/>
</dbReference>
<dbReference type="EMBL" id="JADGIZ020000225">
    <property type="protein sequence ID" value="KAL2911052.1"/>
    <property type="molecule type" value="Genomic_DNA"/>
</dbReference>